<name>A0ABN7ABG7_9HEMI</name>
<reference evidence="2 3" key="1">
    <citation type="submission" date="2023-09" db="EMBL/GenBank/DDBJ databases">
        <title>Nesidiocoris tenuis whole genome shotgun sequence.</title>
        <authorList>
            <person name="Shibata T."/>
            <person name="Shimoda M."/>
            <person name="Kobayashi T."/>
            <person name="Uehara T."/>
        </authorList>
    </citation>
    <scope>NUCLEOTIDE SEQUENCE [LARGE SCALE GENOMIC DNA]</scope>
    <source>
        <strain evidence="2 3">Japan</strain>
    </source>
</reference>
<evidence type="ECO:0000256" key="1">
    <source>
        <dbReference type="SAM" id="MobiDB-lite"/>
    </source>
</evidence>
<dbReference type="Proteomes" id="UP001307889">
    <property type="component" value="Chromosome 1"/>
</dbReference>
<evidence type="ECO:0000313" key="2">
    <source>
        <dbReference type="EMBL" id="BES88639.1"/>
    </source>
</evidence>
<sequence length="106" mass="11924">MSVGLRKGWPRTILREQKPQASPSPAPGAESRQLLRLAVQARRTTCHMSILAADLVHVLQLTRCRRLSSARPRLTLQVHPIAGAANVRCHRARLSFVKFISRCTRH</sequence>
<accession>A0ABN7ABG7</accession>
<organism evidence="2 3">
    <name type="scientific">Nesidiocoris tenuis</name>
    <dbReference type="NCBI Taxonomy" id="355587"/>
    <lineage>
        <taxon>Eukaryota</taxon>
        <taxon>Metazoa</taxon>
        <taxon>Ecdysozoa</taxon>
        <taxon>Arthropoda</taxon>
        <taxon>Hexapoda</taxon>
        <taxon>Insecta</taxon>
        <taxon>Pterygota</taxon>
        <taxon>Neoptera</taxon>
        <taxon>Paraneoptera</taxon>
        <taxon>Hemiptera</taxon>
        <taxon>Heteroptera</taxon>
        <taxon>Panheteroptera</taxon>
        <taxon>Cimicomorpha</taxon>
        <taxon>Miridae</taxon>
        <taxon>Dicyphina</taxon>
        <taxon>Nesidiocoris</taxon>
    </lineage>
</organism>
<proteinExistence type="predicted"/>
<keyword evidence="3" id="KW-1185">Reference proteome</keyword>
<gene>
    <name evidence="2" type="ORF">NTJ_01445</name>
</gene>
<dbReference type="EMBL" id="AP028909">
    <property type="protein sequence ID" value="BES88639.1"/>
    <property type="molecule type" value="Genomic_DNA"/>
</dbReference>
<protein>
    <submittedName>
        <fullName evidence="2">Uncharacterized protein</fullName>
    </submittedName>
</protein>
<evidence type="ECO:0000313" key="3">
    <source>
        <dbReference type="Proteomes" id="UP001307889"/>
    </source>
</evidence>
<feature type="region of interest" description="Disordered" evidence="1">
    <location>
        <begin position="1"/>
        <end position="30"/>
    </location>
</feature>